<comment type="similarity">
    <text evidence="3">Belongs to the etk/wzc family.</text>
</comment>
<keyword evidence="11" id="KW-0067">ATP-binding</keyword>
<keyword evidence="9" id="KW-0547">Nucleotide-binding</keyword>
<comment type="subcellular location">
    <subcellularLocation>
        <location evidence="1">Cell inner membrane</location>
        <topology evidence="1">Multi-pass membrane protein</topology>
    </subcellularLocation>
</comment>
<evidence type="ECO:0000256" key="1">
    <source>
        <dbReference type="ARBA" id="ARBA00004429"/>
    </source>
</evidence>
<dbReference type="SUPFAM" id="SSF52540">
    <property type="entry name" value="P-loop containing nucleoside triphosphate hydrolases"/>
    <property type="match status" value="1"/>
</dbReference>
<dbReference type="Pfam" id="PF13614">
    <property type="entry name" value="AAA_31"/>
    <property type="match status" value="1"/>
</dbReference>
<dbReference type="GO" id="GO:0005524">
    <property type="term" value="F:ATP binding"/>
    <property type="evidence" value="ECO:0007669"/>
    <property type="project" value="UniProtKB-KW"/>
</dbReference>
<evidence type="ECO:0000256" key="14">
    <source>
        <dbReference type="ARBA" id="ARBA00023137"/>
    </source>
</evidence>
<dbReference type="GO" id="GO:0005886">
    <property type="term" value="C:plasma membrane"/>
    <property type="evidence" value="ECO:0007669"/>
    <property type="project" value="UniProtKB-SubCell"/>
</dbReference>
<name>A0A516IUA1_9SPHN</name>
<dbReference type="Pfam" id="PF13807">
    <property type="entry name" value="GNVR"/>
    <property type="match status" value="1"/>
</dbReference>
<dbReference type="PANTHER" id="PTHR32309:SF13">
    <property type="entry name" value="FERRIC ENTEROBACTIN TRANSPORT PROTEIN FEPE"/>
    <property type="match status" value="1"/>
</dbReference>
<dbReference type="AlphaFoldDB" id="A0A516IUA1"/>
<dbReference type="Gene3D" id="3.40.50.300">
    <property type="entry name" value="P-loop containing nucleotide triphosphate hydrolases"/>
    <property type="match status" value="1"/>
</dbReference>
<feature type="coiled-coil region" evidence="16">
    <location>
        <begin position="355"/>
        <end position="403"/>
    </location>
</feature>
<evidence type="ECO:0000256" key="16">
    <source>
        <dbReference type="SAM" id="Coils"/>
    </source>
</evidence>
<evidence type="ECO:0000259" key="18">
    <source>
        <dbReference type="Pfam" id="PF02706"/>
    </source>
</evidence>
<keyword evidence="6" id="KW-0997">Cell inner membrane</keyword>
<feature type="coiled-coil region" evidence="16">
    <location>
        <begin position="260"/>
        <end position="287"/>
    </location>
</feature>
<keyword evidence="5" id="KW-1003">Cell membrane</keyword>
<keyword evidence="8 17" id="KW-0812">Transmembrane</keyword>
<gene>
    <name evidence="21" type="ORF">FMM02_11080</name>
</gene>
<keyword evidence="22" id="KW-1185">Reference proteome</keyword>
<evidence type="ECO:0000259" key="20">
    <source>
        <dbReference type="Pfam" id="PF13807"/>
    </source>
</evidence>
<sequence>MTSSSLVKTPRAECCGMPRRPSRSFVLSRFCRAYALSDMYNLPAGRDAGAPALDHGRSQLPAFAGPQYYDGPLPQEESLLRHYWRMAYRHRWLIGGITFACLALAILASMLMQRQYTATARIQIAREAAKVVDVEGVEAEESAGPSLEFYQTQYALLKSRSLSEAVVRDLRLSDNFTFLSGYNDSAIDDLKGMPRQERFKLATEMVNRNTKVSPLPGSSVVDVGYVAPNANIAATIANSISENFIETNLARRYEATTYARNFLQNRIEATRKKLEDSERRAAEYAQAQGIIKVATNSGVPGEGRVSSEQTLASADLTQLSTQLALARAARVQAEADYRANSGGAAAASSLANPAVNALRGQRGELSAELSKLESDFGPEYPRVAALRSQIAELDRQIAREQGRVTTSVSQELADKYRQALAAEQGLQARVNGLKGAVLDQQQRSIQFNIIQRDVDTNRALYDALLQRFKEVGVAAGVGTNNVSIVDAALPPESPSQPNVPLNLAVGLMFGLLLGGGAALAKEQMADAVILPSEFQQKLGIRLLGSTPKLTPDEVTQQLTEGRSDLSEAYFSILTAIQFASPEGAPKSMLFTSTQANEGKSTTALAIARNLASVGAKVLLIDADMRNPSLHRHLNRGMTTGFSEVLTGQTLLTQGCQSVGQTGLSVMFAGRMPLNPAELLAGRALEDFLLQAGTHFDHIVIDGPPVLGLADSVLLGRVAQATIFVVEAARTRASQARMAIDRLNAVRAGVLGAVLTKLDAKQSGYGDNYAYQYGYARSEPRKLTDFMKRR</sequence>
<evidence type="ECO:0000256" key="7">
    <source>
        <dbReference type="ARBA" id="ARBA00022679"/>
    </source>
</evidence>
<dbReference type="InterPro" id="IPR003856">
    <property type="entry name" value="LPS_length_determ_N"/>
</dbReference>
<evidence type="ECO:0000256" key="12">
    <source>
        <dbReference type="ARBA" id="ARBA00022989"/>
    </source>
</evidence>
<keyword evidence="7 21" id="KW-0808">Transferase</keyword>
<keyword evidence="12 17" id="KW-1133">Transmembrane helix</keyword>
<accession>A0A516IUA1</accession>
<dbReference type="Pfam" id="PF02706">
    <property type="entry name" value="Wzz"/>
    <property type="match status" value="1"/>
</dbReference>
<evidence type="ECO:0000256" key="3">
    <source>
        <dbReference type="ARBA" id="ARBA00008883"/>
    </source>
</evidence>
<dbReference type="CDD" id="cd05387">
    <property type="entry name" value="BY-kinase"/>
    <property type="match status" value="1"/>
</dbReference>
<keyword evidence="13 17" id="KW-0472">Membrane</keyword>
<dbReference type="InterPro" id="IPR050445">
    <property type="entry name" value="Bact_polysacc_biosynth/exp"/>
</dbReference>
<dbReference type="EC" id="2.7.10.2" evidence="4"/>
<evidence type="ECO:0000256" key="9">
    <source>
        <dbReference type="ARBA" id="ARBA00022741"/>
    </source>
</evidence>
<dbReference type="Proteomes" id="UP000321857">
    <property type="component" value="Chromosome"/>
</dbReference>
<evidence type="ECO:0000256" key="6">
    <source>
        <dbReference type="ARBA" id="ARBA00022519"/>
    </source>
</evidence>
<reference evidence="21 22" key="1">
    <citation type="submission" date="2019-07" db="EMBL/GenBank/DDBJ databases">
        <title>Sphingomonas AE3 Genome sequencing and assembly.</title>
        <authorList>
            <person name="Kim H."/>
        </authorList>
    </citation>
    <scope>NUCLEOTIDE SEQUENCE [LARGE SCALE GENOMIC DNA]</scope>
    <source>
        <strain evidence="21 22">AE3</strain>
    </source>
</reference>
<evidence type="ECO:0000256" key="4">
    <source>
        <dbReference type="ARBA" id="ARBA00011903"/>
    </source>
</evidence>
<dbReference type="NCBIfam" id="TIGR01007">
    <property type="entry name" value="eps_fam"/>
    <property type="match status" value="1"/>
</dbReference>
<evidence type="ECO:0000313" key="21">
    <source>
        <dbReference type="EMBL" id="QDP20450.1"/>
    </source>
</evidence>
<dbReference type="EMBL" id="CP041659">
    <property type="protein sequence ID" value="QDP20450.1"/>
    <property type="molecule type" value="Genomic_DNA"/>
</dbReference>
<feature type="domain" description="Tyrosine-protein kinase G-rich" evidence="20">
    <location>
        <begin position="450"/>
        <end position="522"/>
    </location>
</feature>
<feature type="domain" description="Polysaccharide chain length determinant N-terminal" evidence="18">
    <location>
        <begin position="80"/>
        <end position="170"/>
    </location>
</feature>
<feature type="domain" description="AAA" evidence="19">
    <location>
        <begin position="598"/>
        <end position="714"/>
    </location>
</feature>
<evidence type="ECO:0000313" key="22">
    <source>
        <dbReference type="Proteomes" id="UP000321857"/>
    </source>
</evidence>
<dbReference type="InterPro" id="IPR032807">
    <property type="entry name" value="GNVR"/>
</dbReference>
<keyword evidence="16" id="KW-0175">Coiled coil</keyword>
<dbReference type="KEGG" id="sxa:FMM02_11080"/>
<comment type="similarity">
    <text evidence="2">Belongs to the CpsD/CapB family.</text>
</comment>
<organism evidence="21 22">
    <name type="scientific">Sphingomonas xanthus</name>
    <dbReference type="NCBI Taxonomy" id="2594473"/>
    <lineage>
        <taxon>Bacteria</taxon>
        <taxon>Pseudomonadati</taxon>
        <taxon>Pseudomonadota</taxon>
        <taxon>Alphaproteobacteria</taxon>
        <taxon>Sphingomonadales</taxon>
        <taxon>Sphingomonadaceae</taxon>
        <taxon>Sphingomonas</taxon>
    </lineage>
</organism>
<feature type="transmembrane region" description="Helical" evidence="17">
    <location>
        <begin position="92"/>
        <end position="112"/>
    </location>
</feature>
<comment type="catalytic activity">
    <reaction evidence="15">
        <text>L-tyrosyl-[protein] + ATP = O-phospho-L-tyrosyl-[protein] + ADP + H(+)</text>
        <dbReference type="Rhea" id="RHEA:10596"/>
        <dbReference type="Rhea" id="RHEA-COMP:10136"/>
        <dbReference type="Rhea" id="RHEA-COMP:20101"/>
        <dbReference type="ChEBI" id="CHEBI:15378"/>
        <dbReference type="ChEBI" id="CHEBI:30616"/>
        <dbReference type="ChEBI" id="CHEBI:46858"/>
        <dbReference type="ChEBI" id="CHEBI:61978"/>
        <dbReference type="ChEBI" id="CHEBI:456216"/>
        <dbReference type="EC" id="2.7.10.2"/>
    </reaction>
</comment>
<evidence type="ECO:0000256" key="11">
    <source>
        <dbReference type="ARBA" id="ARBA00022840"/>
    </source>
</evidence>
<evidence type="ECO:0000256" key="10">
    <source>
        <dbReference type="ARBA" id="ARBA00022777"/>
    </source>
</evidence>
<dbReference type="InterPro" id="IPR027417">
    <property type="entry name" value="P-loop_NTPase"/>
</dbReference>
<dbReference type="InterPro" id="IPR025669">
    <property type="entry name" value="AAA_dom"/>
</dbReference>
<dbReference type="GO" id="GO:0004715">
    <property type="term" value="F:non-membrane spanning protein tyrosine kinase activity"/>
    <property type="evidence" value="ECO:0007669"/>
    <property type="project" value="UniProtKB-EC"/>
</dbReference>
<evidence type="ECO:0000256" key="13">
    <source>
        <dbReference type="ARBA" id="ARBA00023136"/>
    </source>
</evidence>
<proteinExistence type="inferred from homology"/>
<dbReference type="OrthoDB" id="230260at2"/>
<evidence type="ECO:0000256" key="15">
    <source>
        <dbReference type="ARBA" id="ARBA00051245"/>
    </source>
</evidence>
<dbReference type="PANTHER" id="PTHR32309">
    <property type="entry name" value="TYROSINE-PROTEIN KINASE"/>
    <property type="match status" value="1"/>
</dbReference>
<evidence type="ECO:0000256" key="17">
    <source>
        <dbReference type="SAM" id="Phobius"/>
    </source>
</evidence>
<keyword evidence="14" id="KW-0829">Tyrosine-protein kinase</keyword>
<evidence type="ECO:0000256" key="2">
    <source>
        <dbReference type="ARBA" id="ARBA00007316"/>
    </source>
</evidence>
<keyword evidence="10 21" id="KW-0418">Kinase</keyword>
<dbReference type="InterPro" id="IPR005702">
    <property type="entry name" value="Wzc-like_C"/>
</dbReference>
<evidence type="ECO:0000256" key="5">
    <source>
        <dbReference type="ARBA" id="ARBA00022475"/>
    </source>
</evidence>
<evidence type="ECO:0000259" key="19">
    <source>
        <dbReference type="Pfam" id="PF13614"/>
    </source>
</evidence>
<protein>
    <recommendedName>
        <fullName evidence="4">non-specific protein-tyrosine kinase</fullName>
        <ecNumber evidence="4">2.7.10.2</ecNumber>
    </recommendedName>
</protein>
<evidence type="ECO:0000256" key="8">
    <source>
        <dbReference type="ARBA" id="ARBA00022692"/>
    </source>
</evidence>